<dbReference type="GO" id="GO:0046872">
    <property type="term" value="F:metal ion binding"/>
    <property type="evidence" value="ECO:0007669"/>
    <property type="project" value="UniProtKB-KW"/>
</dbReference>
<dbReference type="GO" id="GO:0003824">
    <property type="term" value="F:catalytic activity"/>
    <property type="evidence" value="ECO:0007669"/>
    <property type="project" value="InterPro"/>
</dbReference>
<dbReference type="CDD" id="cd01335">
    <property type="entry name" value="Radical_SAM"/>
    <property type="match status" value="1"/>
</dbReference>
<keyword evidence="5" id="KW-0411">Iron-sulfur</keyword>
<dbReference type="AlphaFoldDB" id="T2GAW3"/>
<sequence>MDLQGSVIRPPGEADSILLQVTLGCTHNACTFCGAYLGKPFRVKPWERIQADLDWAARHCRRIRRVFLCDGDALCLSQNKLLHLLGMIREKLPWVVRVATYAAARNVARKSDEELRELREAGLSLCYLGLESGDDAVLAAVHKGVDAATQIAQAGRLMAAGMKLNVTVLLGLAGMDGSMSHARRTGEALTALQPDQTAALSLMLIPGTPLYDAAQEGRFQLPDAHGLLAELRELLAHTHLERGLFLANHASNHLPMTLRLPRDKDATLALLDQALAGKVALKEERFRRL</sequence>
<evidence type="ECO:0000256" key="4">
    <source>
        <dbReference type="ARBA" id="ARBA00023004"/>
    </source>
</evidence>
<evidence type="ECO:0000313" key="7">
    <source>
        <dbReference type="EMBL" id="AGW13319.1"/>
    </source>
</evidence>
<accession>T2GAW3</accession>
<keyword evidence="4" id="KW-0408">Iron</keyword>
<comment type="cofactor">
    <cofactor evidence="1">
        <name>[4Fe-4S] cluster</name>
        <dbReference type="ChEBI" id="CHEBI:49883"/>
    </cofactor>
</comment>
<dbReference type="Gene3D" id="3.20.20.70">
    <property type="entry name" value="Aldolase class I"/>
    <property type="match status" value="1"/>
</dbReference>
<dbReference type="PANTHER" id="PTHR43409:SF4">
    <property type="entry name" value="RADICAL SAM SUPERFAMILY PROTEIN"/>
    <property type="match status" value="1"/>
</dbReference>
<dbReference type="InterPro" id="IPR058240">
    <property type="entry name" value="rSAM_sf"/>
</dbReference>
<dbReference type="GO" id="GO:0051536">
    <property type="term" value="F:iron-sulfur cluster binding"/>
    <property type="evidence" value="ECO:0007669"/>
    <property type="project" value="UniProtKB-KW"/>
</dbReference>
<evidence type="ECO:0000256" key="2">
    <source>
        <dbReference type="ARBA" id="ARBA00022691"/>
    </source>
</evidence>
<dbReference type="InterPro" id="IPR006638">
    <property type="entry name" value="Elp3/MiaA/NifB-like_rSAM"/>
</dbReference>
<dbReference type="SMART" id="SM00729">
    <property type="entry name" value="Elp3"/>
    <property type="match status" value="1"/>
</dbReference>
<evidence type="ECO:0000259" key="6">
    <source>
        <dbReference type="PROSITE" id="PS51918"/>
    </source>
</evidence>
<dbReference type="SUPFAM" id="SSF102114">
    <property type="entry name" value="Radical SAM enzymes"/>
    <property type="match status" value="1"/>
</dbReference>
<dbReference type="InterPro" id="IPR051198">
    <property type="entry name" value="BchE-like"/>
</dbReference>
<keyword evidence="2" id="KW-0949">S-adenosyl-L-methionine</keyword>
<protein>
    <submittedName>
        <fullName evidence="7">Putative radical SAM protein</fullName>
    </submittedName>
</protein>
<dbReference type="RefSeq" id="WP_021760126.1">
    <property type="nucleotide sequence ID" value="NC_022444.1"/>
</dbReference>
<dbReference type="Pfam" id="PF04055">
    <property type="entry name" value="Radical_SAM"/>
    <property type="match status" value="1"/>
</dbReference>
<dbReference type="InterPro" id="IPR013785">
    <property type="entry name" value="Aldolase_TIM"/>
</dbReference>
<reference evidence="8" key="2">
    <citation type="submission" date="2013-07" db="EMBL/GenBank/DDBJ databases">
        <authorList>
            <person name="Morais-Silva F.O."/>
            <person name="Rezende A.M."/>
            <person name="Pimentel C."/>
            <person name="Resende D.M."/>
            <person name="Santos C.I."/>
            <person name="Clemente C."/>
            <person name="de Oliveira L.M."/>
            <person name="da Silva S.M."/>
            <person name="Costa D.A."/>
            <person name="Varela-Raposo A."/>
            <person name="Horacio E.C.A."/>
            <person name="Matos M."/>
            <person name="Flores O."/>
            <person name="Ruiz J.C."/>
            <person name="Rodrigues-Pousada C."/>
        </authorList>
    </citation>
    <scope>NUCLEOTIDE SEQUENCE [LARGE SCALE GENOMIC DNA]</scope>
    <source>
        <strain evidence="8">ATCC 19364 / DSM 1382 / NCIMB 9332 / VKM B-1759</strain>
    </source>
</reference>
<dbReference type="HOGENOM" id="CLU_044464_1_0_7"/>
<keyword evidence="3" id="KW-0479">Metal-binding</keyword>
<dbReference type="KEGG" id="dgg:DGI_1475"/>
<feature type="domain" description="Radical SAM core" evidence="6">
    <location>
        <begin position="9"/>
        <end position="241"/>
    </location>
</feature>
<evidence type="ECO:0000256" key="5">
    <source>
        <dbReference type="ARBA" id="ARBA00023014"/>
    </source>
</evidence>
<dbReference type="SFLD" id="SFLDG01095">
    <property type="entry name" value="Uncharacterised_Radical_SAM_Su"/>
    <property type="match status" value="1"/>
</dbReference>
<dbReference type="PATRIC" id="fig|1121448.10.peg.1473"/>
<dbReference type="Proteomes" id="UP000016587">
    <property type="component" value="Chromosome"/>
</dbReference>
<dbReference type="STRING" id="1121448.DGI_1475"/>
<organism evidence="7 8">
    <name type="scientific">Megalodesulfovibrio gigas (strain ATCC 19364 / DSM 1382 / NCIMB 9332 / VKM B-1759)</name>
    <name type="common">Desulfovibrio gigas</name>
    <dbReference type="NCBI Taxonomy" id="1121448"/>
    <lineage>
        <taxon>Bacteria</taxon>
        <taxon>Pseudomonadati</taxon>
        <taxon>Thermodesulfobacteriota</taxon>
        <taxon>Desulfovibrionia</taxon>
        <taxon>Desulfovibrionales</taxon>
        <taxon>Desulfovibrionaceae</taxon>
        <taxon>Megalodesulfovibrio</taxon>
    </lineage>
</organism>
<dbReference type="eggNOG" id="COG1032">
    <property type="taxonomic scope" value="Bacteria"/>
</dbReference>
<reference evidence="7 8" key="1">
    <citation type="journal article" date="2013" name="J. Bacteriol.">
        <title>Roles of HynAB and Ech, the only two hydrogenases found in the model sulfate reducer Desulfovibrio gigas.</title>
        <authorList>
            <person name="Morais-Silva F.O."/>
            <person name="Santos C.I."/>
            <person name="Rodrigues R."/>
            <person name="Pereira I.A."/>
            <person name="Rodrigues-Pousada C."/>
        </authorList>
    </citation>
    <scope>NUCLEOTIDE SEQUENCE [LARGE SCALE GENOMIC DNA]</scope>
    <source>
        <strain evidence="8">ATCC 19364 / DSM 1382 / NCIMB 9332 / VKM B-1759</strain>
    </source>
</reference>
<dbReference type="SFLD" id="SFLDS00029">
    <property type="entry name" value="Radical_SAM"/>
    <property type="match status" value="1"/>
</dbReference>
<dbReference type="EMBL" id="CP006585">
    <property type="protein sequence ID" value="AGW13319.1"/>
    <property type="molecule type" value="Genomic_DNA"/>
</dbReference>
<keyword evidence="8" id="KW-1185">Reference proteome</keyword>
<dbReference type="OrthoDB" id="5470216at2"/>
<gene>
    <name evidence="7" type="ORF">DGI_1475</name>
</gene>
<dbReference type="SFLD" id="SFLDG01082">
    <property type="entry name" value="B12-binding_domain_containing"/>
    <property type="match status" value="1"/>
</dbReference>
<proteinExistence type="predicted"/>
<evidence type="ECO:0000256" key="1">
    <source>
        <dbReference type="ARBA" id="ARBA00001966"/>
    </source>
</evidence>
<dbReference type="PANTHER" id="PTHR43409">
    <property type="entry name" value="ANAEROBIC MAGNESIUM-PROTOPORPHYRIN IX MONOMETHYL ESTER CYCLASE-RELATED"/>
    <property type="match status" value="1"/>
</dbReference>
<evidence type="ECO:0000256" key="3">
    <source>
        <dbReference type="ARBA" id="ARBA00022723"/>
    </source>
</evidence>
<evidence type="ECO:0000313" key="8">
    <source>
        <dbReference type="Proteomes" id="UP000016587"/>
    </source>
</evidence>
<dbReference type="InterPro" id="IPR007197">
    <property type="entry name" value="rSAM"/>
</dbReference>
<name>T2GAW3_MEGG1</name>
<dbReference type="PROSITE" id="PS51918">
    <property type="entry name" value="RADICAL_SAM"/>
    <property type="match status" value="1"/>
</dbReference>